<feature type="binding site" evidence="11">
    <location>
        <begin position="86"/>
        <end position="87"/>
    </location>
    <ligand>
        <name>beta-D-galactose</name>
        <dbReference type="ChEBI" id="CHEBI:27667"/>
    </ligand>
</feature>
<dbReference type="Gene3D" id="2.70.98.10">
    <property type="match status" value="1"/>
</dbReference>
<feature type="active site" description="Proton acceptor" evidence="9">
    <location>
        <position position="320"/>
    </location>
</feature>
<dbReference type="InterPro" id="IPR015443">
    <property type="entry name" value="Aldose_1-epimerase"/>
</dbReference>
<sequence>MEISEDIFGTFSDPDSGKEIPIKRYTLSTGSSPGFKFQVISYGAGISDIVVPDKTGKEDHVTLGFDNLEGYEKFSYLGSSIGRHANRICKGKFSIDGQSYQLSINNNGNHLHGGTRGWDKHVWESCVIDDTVVFSRLSPDGEEGYPGNVLAQVTYRLIKEGGLRIDFEAMTTRATPINMTNHCFFNLAGHAAGQDGIFEHIVKVNADRFTPVTEDLIPTGELAQVEGTGFDLRNPITFGKALPKVPGSGIDHNFCLNNKCRGELEFAAHFHHPPTGRILDVYTSEPGVQIYTGNFLPQEKGKMVGRGGCSYTHQGAFCCEPQNFPNAINQDNFPSDVYHPGKPYKHSMMYKFKVEK</sequence>
<comment type="catalytic activity">
    <reaction evidence="1">
        <text>alpha-D-galactose = beta-D-galactose</text>
        <dbReference type="Rhea" id="RHEA:28675"/>
        <dbReference type="ChEBI" id="CHEBI:27667"/>
        <dbReference type="ChEBI" id="CHEBI:28061"/>
        <dbReference type="EC" id="5.1.3.3"/>
    </reaction>
    <physiologicalReaction direction="right-to-left" evidence="1">
        <dbReference type="Rhea" id="RHEA:28677"/>
    </physiologicalReaction>
</comment>
<evidence type="ECO:0000256" key="1">
    <source>
        <dbReference type="ARBA" id="ARBA00001712"/>
    </source>
</evidence>
<reference evidence="12" key="2">
    <citation type="submission" date="2024-01" db="EMBL/GenBank/DDBJ databases">
        <authorList>
            <person name="He J."/>
            <person name="Wang M."/>
            <person name="Zheng J."/>
            <person name="Liu Z."/>
        </authorList>
    </citation>
    <scope>NUCLEOTIDE SEQUENCE</scope>
    <source>
        <strain evidence="12">ZL_2023a</strain>
        <tissue evidence="12">Muscle</tissue>
    </source>
</reference>
<dbReference type="PANTHER" id="PTHR10091:SF0">
    <property type="entry name" value="GALACTOSE MUTAROTASE"/>
    <property type="match status" value="1"/>
</dbReference>
<reference evidence="12 13" key="1">
    <citation type="journal article" date="2024" name="BMC Genomics">
        <title>Genome assembly of redclaw crayfish (Cherax quadricarinatus) provides insights into its immune adaptation and hypoxia tolerance.</title>
        <authorList>
            <person name="Liu Z."/>
            <person name="Zheng J."/>
            <person name="Li H."/>
            <person name="Fang K."/>
            <person name="Wang S."/>
            <person name="He J."/>
            <person name="Zhou D."/>
            <person name="Weng S."/>
            <person name="Chi M."/>
            <person name="Gu Z."/>
            <person name="He J."/>
            <person name="Li F."/>
            <person name="Wang M."/>
        </authorList>
    </citation>
    <scope>NUCLEOTIDE SEQUENCE [LARGE SCALE GENOMIC DNA]</scope>
    <source>
        <strain evidence="12">ZL_2023a</strain>
    </source>
</reference>
<dbReference type="InterPro" id="IPR014718">
    <property type="entry name" value="GH-type_carb-bd"/>
</dbReference>
<dbReference type="GO" id="GO:0033499">
    <property type="term" value="P:galactose catabolic process via UDP-galactose, Leloir pathway"/>
    <property type="evidence" value="ECO:0007669"/>
    <property type="project" value="TreeGrafter"/>
</dbReference>
<feature type="binding site" evidence="10">
    <location>
        <position position="251"/>
    </location>
    <ligand>
        <name>beta-D-galactose</name>
        <dbReference type="ChEBI" id="CHEBI:27667"/>
    </ligand>
</feature>
<dbReference type="EC" id="5.1.3.3" evidence="8"/>
<comment type="caution">
    <text evidence="12">The sequence shown here is derived from an EMBL/GenBank/DDBJ whole genome shotgun (WGS) entry which is preliminary data.</text>
</comment>
<comment type="catalytic activity">
    <reaction evidence="8">
        <text>alpha-D-glucose = beta-D-glucose</text>
        <dbReference type="Rhea" id="RHEA:10264"/>
        <dbReference type="ChEBI" id="CHEBI:15903"/>
        <dbReference type="ChEBI" id="CHEBI:17925"/>
        <dbReference type="EC" id="5.1.3.3"/>
    </reaction>
</comment>
<proteinExistence type="inferred from homology"/>
<accession>A0AAW0W5C7</accession>
<gene>
    <name evidence="12" type="ORF">OTU49_011212</name>
</gene>
<evidence type="ECO:0000256" key="5">
    <source>
        <dbReference type="ARBA" id="ARBA00023235"/>
    </source>
</evidence>
<comment type="function">
    <text evidence="7">Mutarotase that catalyzes the interconversion of beta-D-galactose and alpha-D-galactose during galactose metabolism. Beta-D-galactose is metabolized in the liver into glucose 1-phosphate, the primary metabolic fuel, by the action of four enzymes that constitute the Leloir pathway: GALM, GALK1 (galactokinase), GALT (galactose-1-phosphate uridylyltransferase) and GALE (UDP-galactose-4'-epimerase). Involved in the maintenance of the equilibrium between the beta- and alpha-anomers of galactose, therefore ensuring a sufficient supply of the alpha-anomer for GALK1. Also active on D-glucose although shows a preference for galactose over glucose.</text>
</comment>
<keyword evidence="13" id="KW-1185">Reference proteome</keyword>
<protein>
    <recommendedName>
        <fullName evidence="8">Aldose 1-epimerase</fullName>
        <ecNumber evidence="8">5.1.3.3</ecNumber>
    </recommendedName>
</protein>
<feature type="active site" description="Proton donor" evidence="9">
    <location>
        <position position="182"/>
    </location>
</feature>
<evidence type="ECO:0000313" key="12">
    <source>
        <dbReference type="EMBL" id="KAK8724135.1"/>
    </source>
</evidence>
<dbReference type="Proteomes" id="UP001445076">
    <property type="component" value="Unassembled WGS sequence"/>
</dbReference>
<evidence type="ECO:0000256" key="4">
    <source>
        <dbReference type="ARBA" id="ARBA00006206"/>
    </source>
</evidence>
<dbReference type="GO" id="GO:0006006">
    <property type="term" value="P:glucose metabolic process"/>
    <property type="evidence" value="ECO:0007669"/>
    <property type="project" value="TreeGrafter"/>
</dbReference>
<dbReference type="NCBIfam" id="NF008277">
    <property type="entry name" value="PRK11055.1"/>
    <property type="match status" value="1"/>
</dbReference>
<organism evidence="12 13">
    <name type="scientific">Cherax quadricarinatus</name>
    <name type="common">Australian red claw crayfish</name>
    <dbReference type="NCBI Taxonomy" id="27406"/>
    <lineage>
        <taxon>Eukaryota</taxon>
        <taxon>Metazoa</taxon>
        <taxon>Ecdysozoa</taxon>
        <taxon>Arthropoda</taxon>
        <taxon>Crustacea</taxon>
        <taxon>Multicrustacea</taxon>
        <taxon>Malacostraca</taxon>
        <taxon>Eumalacostraca</taxon>
        <taxon>Eucarida</taxon>
        <taxon>Decapoda</taxon>
        <taxon>Pleocyemata</taxon>
        <taxon>Astacidea</taxon>
        <taxon>Parastacoidea</taxon>
        <taxon>Parastacidae</taxon>
        <taxon>Cherax</taxon>
    </lineage>
</organism>
<dbReference type="EMBL" id="JARKIK010000086">
    <property type="protein sequence ID" value="KAK8724136.1"/>
    <property type="molecule type" value="Genomic_DNA"/>
</dbReference>
<dbReference type="EMBL" id="JARKIK010000086">
    <property type="protein sequence ID" value="KAK8724134.1"/>
    <property type="molecule type" value="Genomic_DNA"/>
</dbReference>
<comment type="pathway">
    <text evidence="3 8">Carbohydrate metabolism; hexose metabolism.</text>
</comment>
<comment type="pathway">
    <text evidence="2">Carbohydrate metabolism; galactose metabolism.</text>
</comment>
<evidence type="ECO:0000256" key="8">
    <source>
        <dbReference type="PIRNR" id="PIRNR005096"/>
    </source>
</evidence>
<dbReference type="CDD" id="cd09019">
    <property type="entry name" value="galactose_mutarotase_like"/>
    <property type="match status" value="1"/>
</dbReference>
<dbReference type="EMBL" id="JARKIK010000086">
    <property type="protein sequence ID" value="KAK8724135.1"/>
    <property type="molecule type" value="Genomic_DNA"/>
</dbReference>
<evidence type="ECO:0000256" key="2">
    <source>
        <dbReference type="ARBA" id="ARBA00004947"/>
    </source>
</evidence>
<dbReference type="EMBL" id="JARKIK010000086">
    <property type="protein sequence ID" value="KAK8724133.1"/>
    <property type="molecule type" value="Genomic_DNA"/>
</dbReference>
<evidence type="ECO:0000256" key="3">
    <source>
        <dbReference type="ARBA" id="ARBA00005028"/>
    </source>
</evidence>
<dbReference type="PIRSF" id="PIRSF005096">
    <property type="entry name" value="GALM"/>
    <property type="match status" value="1"/>
</dbReference>
<keyword evidence="5 8" id="KW-0413">Isomerase</keyword>
<evidence type="ECO:0000256" key="6">
    <source>
        <dbReference type="ARBA" id="ARBA00023277"/>
    </source>
</evidence>
<dbReference type="PANTHER" id="PTHR10091">
    <property type="entry name" value="ALDOSE-1-EPIMERASE"/>
    <property type="match status" value="1"/>
</dbReference>
<dbReference type="GO" id="GO:0030246">
    <property type="term" value="F:carbohydrate binding"/>
    <property type="evidence" value="ECO:0007669"/>
    <property type="project" value="InterPro"/>
</dbReference>
<dbReference type="InterPro" id="IPR011013">
    <property type="entry name" value="Gal_mutarotase_sf_dom"/>
</dbReference>
<dbReference type="InterPro" id="IPR008183">
    <property type="entry name" value="Aldose_1/G6P_1-epimerase"/>
</dbReference>
<dbReference type="Pfam" id="PF01263">
    <property type="entry name" value="Aldose_epim"/>
    <property type="match status" value="1"/>
</dbReference>
<evidence type="ECO:0000256" key="10">
    <source>
        <dbReference type="PIRSR" id="PIRSR005096-2"/>
    </source>
</evidence>
<evidence type="ECO:0000256" key="7">
    <source>
        <dbReference type="ARBA" id="ARBA00045743"/>
    </source>
</evidence>
<evidence type="ECO:0000256" key="11">
    <source>
        <dbReference type="PIRSR" id="PIRSR005096-3"/>
    </source>
</evidence>
<name>A0AAW0W5C7_CHEQU</name>
<dbReference type="SUPFAM" id="SSF74650">
    <property type="entry name" value="Galactose mutarotase-like"/>
    <property type="match status" value="1"/>
</dbReference>
<dbReference type="AlphaFoldDB" id="A0AAW0W5C7"/>
<evidence type="ECO:0000256" key="9">
    <source>
        <dbReference type="PIRSR" id="PIRSR005096-1"/>
    </source>
</evidence>
<evidence type="ECO:0000313" key="13">
    <source>
        <dbReference type="Proteomes" id="UP001445076"/>
    </source>
</evidence>
<comment type="similarity">
    <text evidence="4 8">Belongs to the aldose epimerase family.</text>
</comment>
<dbReference type="GO" id="GO:0004034">
    <property type="term" value="F:aldose 1-epimerase activity"/>
    <property type="evidence" value="ECO:0007669"/>
    <property type="project" value="UniProtKB-EC"/>
</dbReference>
<dbReference type="InterPro" id="IPR047215">
    <property type="entry name" value="Galactose_mutarotase-like"/>
</dbReference>
<keyword evidence="6 8" id="KW-0119">Carbohydrate metabolism</keyword>